<organism evidence="2 3">
    <name type="scientific">Nitrosomonas mobilis</name>
    <dbReference type="NCBI Taxonomy" id="51642"/>
    <lineage>
        <taxon>Bacteria</taxon>
        <taxon>Pseudomonadati</taxon>
        <taxon>Pseudomonadota</taxon>
        <taxon>Betaproteobacteria</taxon>
        <taxon>Nitrosomonadales</taxon>
        <taxon>Nitrosomonadaceae</taxon>
        <taxon>Nitrosomonas</taxon>
    </lineage>
</organism>
<dbReference type="STRING" id="51642.NSMM_140019"/>
<keyword evidence="3" id="KW-1185">Reference proteome</keyword>
<dbReference type="Gene3D" id="3.40.50.720">
    <property type="entry name" value="NAD(P)-binding Rossmann-like Domain"/>
    <property type="match status" value="1"/>
</dbReference>
<sequence length="156" mass="17053">MRQTFNVLTGTPLARLRQKAKWRAQPCEAKLVEGIEHTVLISSMSVTQIDHSLNQHLNDICCGSCWVKTWCVAAALPYTIMHPGGIKDNADSELGIRFGQSDNLGRGTINCADVALTAVKALFINPAAFTALIADASIELAVRPLFFNTIFIPKKQ</sequence>
<dbReference type="EMBL" id="FMWO01000019">
    <property type="protein sequence ID" value="SCZ84256.1"/>
    <property type="molecule type" value="Genomic_DNA"/>
</dbReference>
<dbReference type="AlphaFoldDB" id="A0A1G5SAP3"/>
<evidence type="ECO:0000259" key="1">
    <source>
        <dbReference type="Pfam" id="PF13460"/>
    </source>
</evidence>
<gene>
    <name evidence="2" type="ORF">NSMM_140019</name>
</gene>
<dbReference type="Pfam" id="PF13460">
    <property type="entry name" value="NAD_binding_10"/>
    <property type="match status" value="1"/>
</dbReference>
<dbReference type="Proteomes" id="UP000198729">
    <property type="component" value="Unassembled WGS sequence"/>
</dbReference>
<dbReference type="OrthoDB" id="9803892at2"/>
<dbReference type="InterPro" id="IPR016040">
    <property type="entry name" value="NAD(P)-bd_dom"/>
</dbReference>
<evidence type="ECO:0000313" key="3">
    <source>
        <dbReference type="Proteomes" id="UP000198729"/>
    </source>
</evidence>
<name>A0A1G5SAP3_9PROT</name>
<proteinExistence type="predicted"/>
<reference evidence="2 3" key="1">
    <citation type="submission" date="2016-10" db="EMBL/GenBank/DDBJ databases">
        <authorList>
            <person name="de Groot N.N."/>
        </authorList>
    </citation>
    <scope>NUCLEOTIDE SEQUENCE [LARGE SCALE GENOMIC DNA]</scope>
    <source>
        <strain evidence="2">1</strain>
    </source>
</reference>
<protein>
    <recommendedName>
        <fullName evidence="1">NAD(P)-binding domain-containing protein</fullName>
    </recommendedName>
</protein>
<evidence type="ECO:0000313" key="2">
    <source>
        <dbReference type="EMBL" id="SCZ84256.1"/>
    </source>
</evidence>
<accession>A0A1G5SAP3</accession>
<feature type="domain" description="NAD(P)-binding" evidence="1">
    <location>
        <begin position="33"/>
        <end position="122"/>
    </location>
</feature>